<keyword evidence="1" id="KW-0479">Metal-binding</keyword>
<evidence type="ECO:0000256" key="2">
    <source>
        <dbReference type="ARBA" id="ARBA00022833"/>
    </source>
</evidence>
<dbReference type="SUPFAM" id="SSF57701">
    <property type="entry name" value="Zn2/Cys6 DNA-binding domain"/>
    <property type="match status" value="1"/>
</dbReference>
<dbReference type="CDD" id="cd12148">
    <property type="entry name" value="fungal_TF_MHR"/>
    <property type="match status" value="1"/>
</dbReference>
<dbReference type="GO" id="GO:0005634">
    <property type="term" value="C:nucleus"/>
    <property type="evidence" value="ECO:0007669"/>
    <property type="project" value="TreeGrafter"/>
</dbReference>
<dbReference type="InterPro" id="IPR050675">
    <property type="entry name" value="OAF3"/>
</dbReference>
<keyword evidence="9" id="KW-1185">Reference proteome</keyword>
<dbReference type="PROSITE" id="PS00463">
    <property type="entry name" value="ZN2_CY6_FUNGAL_1"/>
    <property type="match status" value="1"/>
</dbReference>
<proteinExistence type="predicted"/>
<keyword evidence="5" id="KW-0804">Transcription</keyword>
<dbReference type="GO" id="GO:0008270">
    <property type="term" value="F:zinc ion binding"/>
    <property type="evidence" value="ECO:0007669"/>
    <property type="project" value="InterPro"/>
</dbReference>
<dbReference type="CDD" id="cd00067">
    <property type="entry name" value="GAL4"/>
    <property type="match status" value="1"/>
</dbReference>
<keyword evidence="4" id="KW-0238">DNA-binding</keyword>
<feature type="domain" description="Zn(2)-C6 fungal-type" evidence="7">
    <location>
        <begin position="11"/>
        <end position="41"/>
    </location>
</feature>
<dbReference type="GO" id="GO:0000978">
    <property type="term" value="F:RNA polymerase II cis-regulatory region sequence-specific DNA binding"/>
    <property type="evidence" value="ECO:0007669"/>
    <property type="project" value="TreeGrafter"/>
</dbReference>
<dbReference type="PANTHER" id="PTHR31069">
    <property type="entry name" value="OLEATE-ACTIVATED TRANSCRIPTION FACTOR 1-RELATED"/>
    <property type="match status" value="1"/>
</dbReference>
<name>A0A8J2X5U1_ZYGB2</name>
<evidence type="ECO:0000256" key="5">
    <source>
        <dbReference type="ARBA" id="ARBA00023163"/>
    </source>
</evidence>
<evidence type="ECO:0000259" key="7">
    <source>
        <dbReference type="PROSITE" id="PS50048"/>
    </source>
</evidence>
<evidence type="ECO:0000256" key="1">
    <source>
        <dbReference type="ARBA" id="ARBA00022723"/>
    </source>
</evidence>
<dbReference type="GO" id="GO:0045944">
    <property type="term" value="P:positive regulation of transcription by RNA polymerase II"/>
    <property type="evidence" value="ECO:0007669"/>
    <property type="project" value="TreeGrafter"/>
</dbReference>
<dbReference type="PANTHER" id="PTHR31069:SF29">
    <property type="entry name" value="OLEATE-ACTIVATED TRANSCRIPTION FACTOR 1-RELATED"/>
    <property type="match status" value="1"/>
</dbReference>
<evidence type="ECO:0000256" key="6">
    <source>
        <dbReference type="ARBA" id="ARBA00023242"/>
    </source>
</evidence>
<evidence type="ECO:0000313" key="9">
    <source>
        <dbReference type="Proteomes" id="UP000019375"/>
    </source>
</evidence>
<dbReference type="PROSITE" id="PS50048">
    <property type="entry name" value="ZN2_CY6_FUNGAL_2"/>
    <property type="match status" value="1"/>
</dbReference>
<evidence type="ECO:0000256" key="4">
    <source>
        <dbReference type="ARBA" id="ARBA00023125"/>
    </source>
</evidence>
<keyword evidence="2" id="KW-0862">Zinc</keyword>
<evidence type="ECO:0000256" key="3">
    <source>
        <dbReference type="ARBA" id="ARBA00023015"/>
    </source>
</evidence>
<dbReference type="Gene3D" id="4.10.240.10">
    <property type="entry name" value="Zn(2)-C6 fungal-type DNA-binding domain"/>
    <property type="match status" value="1"/>
</dbReference>
<reference evidence="9" key="1">
    <citation type="journal article" date="2013" name="Genome Announc.">
        <title>Genome sequence of the food spoilage yeast Zygosaccharomyces bailii CLIB 213(T).</title>
        <authorList>
            <person name="Galeote V."/>
            <person name="Bigey F."/>
            <person name="Devillers H."/>
            <person name="Neuveglise C."/>
            <person name="Dequin S."/>
        </authorList>
    </citation>
    <scope>NUCLEOTIDE SEQUENCE [LARGE SCALE GENOMIC DNA]</scope>
    <source>
        <strain evidence="9">CLIB 213 / ATCC 58445 / CBS 680 / CCRC 21525 / NBRC 1098 / NCYC 1416 / NRRL Y-2227</strain>
    </source>
</reference>
<dbReference type="Proteomes" id="UP000019375">
    <property type="component" value="Unassembled WGS sequence"/>
</dbReference>
<dbReference type="InterPro" id="IPR036864">
    <property type="entry name" value="Zn2-C6_fun-type_DNA-bd_sf"/>
</dbReference>
<sequence>MSVRRPRKRLVCVQCKATKRRCDKLRPICSRCRRSSLKCSYEENPQSSRVMTDVSPVKTFPINKADTQLTYSFLSGRRMDLQDVRIDPLKIWNPEERLIVIGCTTFLDYPFSAHSLIQCDHYSRALSGSLHGMTLLDLSNHFNRIPVDGTTPRFPGPLSFIEKAIIKSVKHSEMNRFQPPIPGVFYDPCAVDDDSTRDALKIVLAEIEDASMPRKDCAMLLKRFYQKIYPCYPFIDIEHFENDIMKLYGESDEDHWKIKPNSKDVRKQMETLSLLTIFSSISLKNSTLDENQLSSTKANATEAASRLSNLCHKLLCLLDVFRYPSENTFACLLYFYINGFLDPEDPDVMPTPARLLTLRHLTSLAITLGLQYEPSNYKRITDPHVINLRRKLWLGIQSLRFQFILTEGDSDITNQKYMENFLLVTKNSGDLFNNGACFTVEHNSRNLNISRHKYQFHRLLFKLVSSCAPIVGEVQLNRVLENVKRSEEYIFEHFPISNIIENCEEPAYKTLTFSGDTKFDIEGVGKAEVFSMNIIGYTCFLNVWNVLGLYFEKECLVDWEKYEETYHFFMAKSFAVYLELAGMIFDYLDNKFQNSIPREFEYILDKPVCFALLRIWMYQCHILLRLSYKKEMQQKHLESKTIAQDKSEKEKTNALISKLLVCVRNQMSILLELANVKLSGKYSCAFKTIPMFRYILYVTDLGQLTSVTNEFWKRATEEKKVPQYIEQNIFLKWGLNAKSGNSILQFLTNGQTLGSFNGTLLSEIEKLVSSSSFGNISENATSEDHLEEFLNGNEENILSQLLQNNVDIFWELLGEDFNNSTT</sequence>
<keyword evidence="3" id="KW-0805">Transcription regulation</keyword>
<keyword evidence="6" id="KW-0539">Nucleus</keyword>
<dbReference type="EMBL" id="HG316454">
    <property type="protein sequence ID" value="CDF88001.1"/>
    <property type="molecule type" value="Genomic_DNA"/>
</dbReference>
<evidence type="ECO:0000313" key="8">
    <source>
        <dbReference type="EMBL" id="CDF88001.1"/>
    </source>
</evidence>
<dbReference type="InterPro" id="IPR001138">
    <property type="entry name" value="Zn2Cys6_DnaBD"/>
</dbReference>
<dbReference type="GO" id="GO:0000981">
    <property type="term" value="F:DNA-binding transcription factor activity, RNA polymerase II-specific"/>
    <property type="evidence" value="ECO:0007669"/>
    <property type="project" value="InterPro"/>
</dbReference>
<dbReference type="AlphaFoldDB" id="A0A8J2X5U1"/>
<protein>
    <submittedName>
        <fullName evidence="8">BN860_19372g1_1</fullName>
    </submittedName>
</protein>
<gene>
    <name evidence="8" type="ORF">BN860_19372g</name>
</gene>
<accession>A0A8J2X5U1</accession>
<dbReference type="Pfam" id="PF00172">
    <property type="entry name" value="Zn_clus"/>
    <property type="match status" value="1"/>
</dbReference>
<dbReference type="SMART" id="SM00066">
    <property type="entry name" value="GAL4"/>
    <property type="match status" value="1"/>
</dbReference>
<dbReference type="OrthoDB" id="2943660at2759"/>
<organism evidence="8 9">
    <name type="scientific">Zygosaccharomyces bailii (strain CLIB 213 / ATCC 58445 / CBS 680 / BCRC 21525 / NBRC 1098 / NCYC 1416 / NRRL Y-2227)</name>
    <dbReference type="NCBI Taxonomy" id="1333698"/>
    <lineage>
        <taxon>Eukaryota</taxon>
        <taxon>Fungi</taxon>
        <taxon>Dikarya</taxon>
        <taxon>Ascomycota</taxon>
        <taxon>Saccharomycotina</taxon>
        <taxon>Saccharomycetes</taxon>
        <taxon>Saccharomycetales</taxon>
        <taxon>Saccharomycetaceae</taxon>
        <taxon>Zygosaccharomyces</taxon>
    </lineage>
</organism>